<dbReference type="PROSITE" id="PS50929">
    <property type="entry name" value="ABC_TM1F"/>
    <property type="match status" value="1"/>
</dbReference>
<feature type="domain" description="ABC transmembrane type-1" evidence="10">
    <location>
        <begin position="34"/>
        <end position="342"/>
    </location>
</feature>
<reference evidence="12" key="1">
    <citation type="journal article" date="2022" name="Forests">
        <title>Identification of Endophytic Microbiota of Phytoplasma-Infected Russian Olive Trees Elaeagnus angustifolia L. in the Northwest of Iran.</title>
        <authorList>
            <person name="Azizpour N."/>
            <person name="Nematollahi S."/>
            <person name="Khakvar R."/>
            <person name="Jamshidi M."/>
            <person name="Norouzi-Beirami M.H."/>
        </authorList>
    </citation>
    <scope>NUCLEOTIDE SEQUENCE [LARGE SCALE GENOMIC DNA]</scope>
    <source>
        <strain evidence="12">TBZ1</strain>
    </source>
</reference>
<name>A0ABS5V9A9_9MOLU</name>
<dbReference type="InterPro" id="IPR039421">
    <property type="entry name" value="Type_1_exporter"/>
</dbReference>
<dbReference type="CDD" id="cd03254">
    <property type="entry name" value="ABCC_Glucan_exporter_like"/>
    <property type="match status" value="1"/>
</dbReference>
<keyword evidence="12" id="KW-1185">Reference proteome</keyword>
<keyword evidence="4" id="KW-0547">Nucleotide-binding</keyword>
<dbReference type="SMART" id="SM00382">
    <property type="entry name" value="AAA"/>
    <property type="match status" value="1"/>
</dbReference>
<dbReference type="EMBL" id="JAHFWK010000030">
    <property type="protein sequence ID" value="MBT1576923.1"/>
    <property type="molecule type" value="Genomic_DNA"/>
</dbReference>
<dbReference type="InterPro" id="IPR036640">
    <property type="entry name" value="ABC1_TM_sf"/>
</dbReference>
<dbReference type="GO" id="GO:0005524">
    <property type="term" value="F:ATP binding"/>
    <property type="evidence" value="ECO:0007669"/>
    <property type="project" value="UniProtKB-KW"/>
</dbReference>
<keyword evidence="3 8" id="KW-0812">Transmembrane</keyword>
<dbReference type="CDD" id="cd18547">
    <property type="entry name" value="ABC_6TM_Tm288_like"/>
    <property type="match status" value="1"/>
</dbReference>
<accession>A0ABS5V9A9</accession>
<dbReference type="PANTHER" id="PTHR24221:SF499">
    <property type="entry name" value="FATTY ACID ABC TRANSPORTER ATP-BINDING_PERMEASE PROTEIN"/>
    <property type="match status" value="1"/>
</dbReference>
<dbReference type="Pfam" id="PF00005">
    <property type="entry name" value="ABC_tran"/>
    <property type="match status" value="1"/>
</dbReference>
<feature type="transmembrane region" description="Helical" evidence="8">
    <location>
        <begin position="266"/>
        <end position="293"/>
    </location>
</feature>
<comment type="similarity">
    <text evidence="2">Belongs to the ABC transporter superfamily.</text>
</comment>
<evidence type="ECO:0000256" key="8">
    <source>
        <dbReference type="SAM" id="Phobius"/>
    </source>
</evidence>
<keyword evidence="5 11" id="KW-0067">ATP-binding</keyword>
<gene>
    <name evidence="11" type="ORF">KEC49_01960</name>
</gene>
<dbReference type="InterPro" id="IPR003593">
    <property type="entry name" value="AAA+_ATPase"/>
</dbReference>
<comment type="subcellular location">
    <subcellularLocation>
        <location evidence="1">Cell membrane</location>
        <topology evidence="1">Multi-pass membrane protein</topology>
    </subcellularLocation>
</comment>
<keyword evidence="7 8" id="KW-0472">Membrane</keyword>
<dbReference type="Proteomes" id="UP000707147">
    <property type="component" value="Unassembled WGS sequence"/>
</dbReference>
<dbReference type="PROSITE" id="PS00211">
    <property type="entry name" value="ABC_TRANSPORTER_1"/>
    <property type="match status" value="1"/>
</dbReference>
<dbReference type="InterPro" id="IPR017871">
    <property type="entry name" value="ABC_transporter-like_CS"/>
</dbReference>
<sequence>MSSLSRNCQIPKFRGCCMKRILRYLKPFKKQINLGLFLIFVASLFNVFLFYFEGRFITDKIQNYYKDKNSFSVPFFGNDIMSYIIFILCINLFLYFVVVMCLVFFNKMLISSIHQGMRDLRQDVQKKIHRLSIKYFDSNTLGNIMSRMTNDIEVISNALQQSFSIMLAAFLMIVMIVCFMFVLHLFLGIIVFMMIPFSFYAIYKVFTKSQKIFIQRFDASGNHHGFLQEKYTGYKEIILYNQQNTVIEEFSYQSKYLEKLVFKSNFLSGLTSPIVCLFTHFTLIAVSMMGFFLIEGHNIPLFLTKLGVGVIGIGLFRCFLQFVWRLGNPIIEIGHMSVLLQSANAASRRVFAFLNEIEEAPEVIKPQVIANPQGEVVFENVSFGYNKRDMLLRNINFVAKPGQTIAIVGPTGSGKSTLINLLMRFYDINAGSIKVDGVDIRELKKDNLRTIFGMVLQDTWFFKDTIWQNIKYGKQDATDEEVIQAAKQAQVNYFINTKPNGYQMQINEEADNLSQGEKQLITIARTILSNPKILILDEATSNVDTRIEILLQQAIQKLIQNKTAFVIAHRLSTIVNADKILVLHRGAIIEQGTHQELLNYKGFYYKLYQSQFQK</sequence>
<evidence type="ECO:0000313" key="12">
    <source>
        <dbReference type="Proteomes" id="UP000707147"/>
    </source>
</evidence>
<proteinExistence type="inferred from homology"/>
<protein>
    <submittedName>
        <fullName evidence="11">ABC transporter ATP-binding protein/permease</fullName>
    </submittedName>
</protein>
<dbReference type="PANTHER" id="PTHR24221">
    <property type="entry name" value="ATP-BINDING CASSETTE SUB-FAMILY B"/>
    <property type="match status" value="1"/>
</dbReference>
<comment type="caution">
    <text evidence="11">The sequence shown here is derived from an EMBL/GenBank/DDBJ whole genome shotgun (WGS) entry which is preliminary data.</text>
</comment>
<feature type="domain" description="ABC transporter" evidence="9">
    <location>
        <begin position="376"/>
        <end position="610"/>
    </location>
</feature>
<dbReference type="PROSITE" id="PS50893">
    <property type="entry name" value="ABC_TRANSPORTER_2"/>
    <property type="match status" value="1"/>
</dbReference>
<dbReference type="Gene3D" id="3.40.50.300">
    <property type="entry name" value="P-loop containing nucleotide triphosphate hydrolases"/>
    <property type="match status" value="1"/>
</dbReference>
<evidence type="ECO:0000256" key="2">
    <source>
        <dbReference type="ARBA" id="ARBA00005417"/>
    </source>
</evidence>
<dbReference type="InterPro" id="IPR011527">
    <property type="entry name" value="ABC1_TM_dom"/>
</dbReference>
<organism evidence="11 12">
    <name type="scientific">'Elaeagnus angustifolia' witches'-broom phytoplasma</name>
    <dbReference type="NCBI Taxonomy" id="1538355"/>
    <lineage>
        <taxon>Bacteria</taxon>
        <taxon>Bacillati</taxon>
        <taxon>Mycoplasmatota</taxon>
        <taxon>Mollicutes</taxon>
        <taxon>Acholeplasmatales</taxon>
        <taxon>Acholeplasmataceae</taxon>
        <taxon>Candidatus Phytoplasma</taxon>
        <taxon>16SrI (Aster yellows group)</taxon>
    </lineage>
</organism>
<dbReference type="Pfam" id="PF00664">
    <property type="entry name" value="ABC_membrane"/>
    <property type="match status" value="1"/>
</dbReference>
<dbReference type="Gene3D" id="1.20.1560.10">
    <property type="entry name" value="ABC transporter type 1, transmembrane domain"/>
    <property type="match status" value="1"/>
</dbReference>
<evidence type="ECO:0000256" key="1">
    <source>
        <dbReference type="ARBA" id="ARBA00004651"/>
    </source>
</evidence>
<evidence type="ECO:0000256" key="3">
    <source>
        <dbReference type="ARBA" id="ARBA00022692"/>
    </source>
</evidence>
<evidence type="ECO:0000313" key="11">
    <source>
        <dbReference type="EMBL" id="MBT1576923.1"/>
    </source>
</evidence>
<evidence type="ECO:0000259" key="9">
    <source>
        <dbReference type="PROSITE" id="PS50893"/>
    </source>
</evidence>
<dbReference type="SUPFAM" id="SSF90123">
    <property type="entry name" value="ABC transporter transmembrane region"/>
    <property type="match status" value="1"/>
</dbReference>
<feature type="transmembrane region" description="Helical" evidence="8">
    <location>
        <begin position="163"/>
        <end position="183"/>
    </location>
</feature>
<evidence type="ECO:0000256" key="6">
    <source>
        <dbReference type="ARBA" id="ARBA00022989"/>
    </source>
</evidence>
<feature type="transmembrane region" description="Helical" evidence="8">
    <location>
        <begin position="32"/>
        <end position="52"/>
    </location>
</feature>
<evidence type="ECO:0000256" key="7">
    <source>
        <dbReference type="ARBA" id="ARBA00023136"/>
    </source>
</evidence>
<feature type="transmembrane region" description="Helical" evidence="8">
    <location>
        <begin position="189"/>
        <end position="206"/>
    </location>
</feature>
<dbReference type="InterPro" id="IPR003439">
    <property type="entry name" value="ABC_transporter-like_ATP-bd"/>
</dbReference>
<feature type="transmembrane region" description="Helical" evidence="8">
    <location>
        <begin position="80"/>
        <end position="105"/>
    </location>
</feature>
<keyword evidence="6 8" id="KW-1133">Transmembrane helix</keyword>
<feature type="transmembrane region" description="Helical" evidence="8">
    <location>
        <begin position="299"/>
        <end position="320"/>
    </location>
</feature>
<dbReference type="SUPFAM" id="SSF52540">
    <property type="entry name" value="P-loop containing nucleoside triphosphate hydrolases"/>
    <property type="match status" value="1"/>
</dbReference>
<evidence type="ECO:0000256" key="4">
    <source>
        <dbReference type="ARBA" id="ARBA00022741"/>
    </source>
</evidence>
<dbReference type="InterPro" id="IPR027417">
    <property type="entry name" value="P-loop_NTPase"/>
</dbReference>
<evidence type="ECO:0000256" key="5">
    <source>
        <dbReference type="ARBA" id="ARBA00022840"/>
    </source>
</evidence>
<evidence type="ECO:0000259" key="10">
    <source>
        <dbReference type="PROSITE" id="PS50929"/>
    </source>
</evidence>